<keyword evidence="3" id="KW-1185">Reference proteome</keyword>
<evidence type="ECO:0008006" key="4">
    <source>
        <dbReference type="Google" id="ProtNLM"/>
    </source>
</evidence>
<accession>A0ABU5H538</accession>
<evidence type="ECO:0000313" key="2">
    <source>
        <dbReference type="EMBL" id="MDY7228361.1"/>
    </source>
</evidence>
<dbReference type="EMBL" id="JAXIVS010000006">
    <property type="protein sequence ID" value="MDY7228361.1"/>
    <property type="molecule type" value="Genomic_DNA"/>
</dbReference>
<reference evidence="2 3" key="1">
    <citation type="submission" date="2023-12" db="EMBL/GenBank/DDBJ databases">
        <title>the genome sequence of Hyalangium sp. s54d21.</title>
        <authorList>
            <person name="Zhang X."/>
        </authorList>
    </citation>
    <scope>NUCLEOTIDE SEQUENCE [LARGE SCALE GENOMIC DNA]</scope>
    <source>
        <strain evidence="3">s54d21</strain>
    </source>
</reference>
<keyword evidence="1" id="KW-0732">Signal</keyword>
<evidence type="ECO:0000256" key="1">
    <source>
        <dbReference type="SAM" id="SignalP"/>
    </source>
</evidence>
<dbReference type="Proteomes" id="UP001291309">
    <property type="component" value="Unassembled WGS sequence"/>
</dbReference>
<proteinExistence type="predicted"/>
<protein>
    <recommendedName>
        <fullName evidence="4">Lipoprotein</fullName>
    </recommendedName>
</protein>
<sequence length="204" mass="21775">MSLDRTVSVATTGFAVVFLLAATAGANPPAKPATKNEAAAQTTVFGVALTSAKRQDIREAAKKEGATPEREDDKYWFDIYSAKDLLDGAEKLQVGYVAATGQLAVLEYVLPSFMDTEQVARISSMVQAKYGAPSSKKGNIGLGNVVHTWNRKDGVVITVSRGWPSTTTSLTFTVPAGKKAMDAEIAANEKAKVEQQSQKNSRAF</sequence>
<evidence type="ECO:0000313" key="3">
    <source>
        <dbReference type="Proteomes" id="UP001291309"/>
    </source>
</evidence>
<comment type="caution">
    <text evidence="2">The sequence shown here is derived from an EMBL/GenBank/DDBJ whole genome shotgun (WGS) entry which is preliminary data.</text>
</comment>
<dbReference type="RefSeq" id="WP_321547090.1">
    <property type="nucleotide sequence ID" value="NZ_JAXIVS010000006.1"/>
</dbReference>
<feature type="chain" id="PRO_5047180448" description="Lipoprotein" evidence="1">
    <location>
        <begin position="27"/>
        <end position="204"/>
    </location>
</feature>
<organism evidence="2 3">
    <name type="scientific">Hyalangium rubrum</name>
    <dbReference type="NCBI Taxonomy" id="3103134"/>
    <lineage>
        <taxon>Bacteria</taxon>
        <taxon>Pseudomonadati</taxon>
        <taxon>Myxococcota</taxon>
        <taxon>Myxococcia</taxon>
        <taxon>Myxococcales</taxon>
        <taxon>Cystobacterineae</taxon>
        <taxon>Archangiaceae</taxon>
        <taxon>Hyalangium</taxon>
    </lineage>
</organism>
<name>A0ABU5H538_9BACT</name>
<feature type="signal peptide" evidence="1">
    <location>
        <begin position="1"/>
        <end position="26"/>
    </location>
</feature>
<gene>
    <name evidence="2" type="ORF">SYV04_18210</name>
</gene>